<proteinExistence type="predicted"/>
<dbReference type="EMBL" id="JAJFAZ020000003">
    <property type="protein sequence ID" value="KAI5340171.1"/>
    <property type="molecule type" value="Genomic_DNA"/>
</dbReference>
<accession>A0AAD4WDI2</accession>
<gene>
    <name evidence="1" type="ORF">L3X38_019445</name>
</gene>
<dbReference type="Proteomes" id="UP001054821">
    <property type="component" value="Chromosome 3"/>
</dbReference>
<comment type="caution">
    <text evidence="1">The sequence shown here is derived from an EMBL/GenBank/DDBJ whole genome shotgun (WGS) entry which is preliminary data.</text>
</comment>
<dbReference type="AlphaFoldDB" id="A0AAD4WDI2"/>
<sequence length="290" mass="32157">MAGPVKFQGPCKSLASVRVEGTLQALVEPEKLKSQDGWVVFQNIDGLTVTGVWWFQRVCYCYCADSLQVNDDYGASYFIGVSGHGGGGFLHASFVAQSAISSLTFMRRRPLSKDLAWVATPRVYSFGPPFHGVGPESGRADQWPRCGRLVGEFPWPPNRTPHHILSEIFASDISICPLHGGKRSHLKDITSGLIKSVIQAIQEDINTVFLENVVVLLDIRVTLHPIRKMEVYFLPQALEIIVISFNRATCLSQLSTLSFKVVHLRGVRAIKVDRGNRRQKSNKGANQARV</sequence>
<keyword evidence="2" id="KW-1185">Reference proteome</keyword>
<evidence type="ECO:0000313" key="1">
    <source>
        <dbReference type="EMBL" id="KAI5340171.1"/>
    </source>
</evidence>
<evidence type="ECO:0000313" key="2">
    <source>
        <dbReference type="Proteomes" id="UP001054821"/>
    </source>
</evidence>
<protein>
    <submittedName>
        <fullName evidence="1">Uncharacterized protein</fullName>
    </submittedName>
</protein>
<name>A0AAD4WDI2_PRUDU</name>
<reference evidence="1 2" key="1">
    <citation type="journal article" date="2022" name="G3 (Bethesda)">
        <title>Whole-genome sequence and methylome profiling of the almond [Prunus dulcis (Mill.) D.A. Webb] cultivar 'Nonpareil'.</title>
        <authorList>
            <person name="D'Amico-Willman K.M."/>
            <person name="Ouma W.Z."/>
            <person name="Meulia T."/>
            <person name="Sideli G.M."/>
            <person name="Gradziel T.M."/>
            <person name="Fresnedo-Ramirez J."/>
        </authorList>
    </citation>
    <scope>NUCLEOTIDE SEQUENCE [LARGE SCALE GENOMIC DNA]</scope>
    <source>
        <strain evidence="1">Clone GOH B32 T37-40</strain>
    </source>
</reference>
<organism evidence="1 2">
    <name type="scientific">Prunus dulcis</name>
    <name type="common">Almond</name>
    <name type="synonym">Amygdalus dulcis</name>
    <dbReference type="NCBI Taxonomy" id="3755"/>
    <lineage>
        <taxon>Eukaryota</taxon>
        <taxon>Viridiplantae</taxon>
        <taxon>Streptophyta</taxon>
        <taxon>Embryophyta</taxon>
        <taxon>Tracheophyta</taxon>
        <taxon>Spermatophyta</taxon>
        <taxon>Magnoliopsida</taxon>
        <taxon>eudicotyledons</taxon>
        <taxon>Gunneridae</taxon>
        <taxon>Pentapetalae</taxon>
        <taxon>rosids</taxon>
        <taxon>fabids</taxon>
        <taxon>Rosales</taxon>
        <taxon>Rosaceae</taxon>
        <taxon>Amygdaloideae</taxon>
        <taxon>Amygdaleae</taxon>
        <taxon>Prunus</taxon>
    </lineage>
</organism>